<comment type="subcellular location">
    <subcellularLocation>
        <location evidence="1 9">Cell inner membrane</location>
        <topology evidence="1 9">Multi-pass membrane protein</topology>
    </subcellularLocation>
</comment>
<dbReference type="Gene3D" id="3.30.70.1440">
    <property type="entry name" value="Multidrug efflux transporter AcrB pore domain"/>
    <property type="match status" value="1"/>
</dbReference>
<feature type="transmembrane region" description="Helical" evidence="9">
    <location>
        <begin position="1009"/>
        <end position="1030"/>
    </location>
</feature>
<evidence type="ECO:0000313" key="10">
    <source>
        <dbReference type="EMBL" id="MDR6292492.1"/>
    </source>
</evidence>
<keyword evidence="5 9" id="KW-0997">Cell inner membrane</keyword>
<feature type="transmembrane region" description="Helical" evidence="9">
    <location>
        <begin position="536"/>
        <end position="557"/>
    </location>
</feature>
<feature type="transmembrane region" description="Helical" evidence="9">
    <location>
        <begin position="342"/>
        <end position="361"/>
    </location>
</feature>
<feature type="transmembrane region" description="Helical" evidence="9">
    <location>
        <begin position="12"/>
        <end position="34"/>
    </location>
</feature>
<feature type="transmembrane region" description="Helical" evidence="9">
    <location>
        <begin position="927"/>
        <end position="948"/>
    </location>
</feature>
<evidence type="ECO:0000256" key="3">
    <source>
        <dbReference type="ARBA" id="ARBA00022448"/>
    </source>
</evidence>
<keyword evidence="3 9" id="KW-0813">Transport</keyword>
<dbReference type="Gene3D" id="1.20.1640.10">
    <property type="entry name" value="Multidrug efflux transporter AcrB transmembrane domain"/>
    <property type="match status" value="2"/>
</dbReference>
<dbReference type="PANTHER" id="PTHR32063">
    <property type="match status" value="1"/>
</dbReference>
<evidence type="ECO:0000256" key="8">
    <source>
        <dbReference type="ARBA" id="ARBA00023136"/>
    </source>
</evidence>
<dbReference type="Proteomes" id="UP001262410">
    <property type="component" value="Unassembled WGS sequence"/>
</dbReference>
<feature type="transmembrane region" description="Helical" evidence="9">
    <location>
        <begin position="876"/>
        <end position="894"/>
    </location>
</feature>
<keyword evidence="4" id="KW-1003">Cell membrane</keyword>
<evidence type="ECO:0000256" key="2">
    <source>
        <dbReference type="ARBA" id="ARBA00010942"/>
    </source>
</evidence>
<dbReference type="EMBL" id="JAVDPW010000009">
    <property type="protein sequence ID" value="MDR6292492.1"/>
    <property type="molecule type" value="Genomic_DNA"/>
</dbReference>
<protein>
    <recommendedName>
        <fullName evidence="9">Efflux pump membrane transporter</fullName>
    </recommendedName>
</protein>
<evidence type="ECO:0000256" key="9">
    <source>
        <dbReference type="RuleBase" id="RU364070"/>
    </source>
</evidence>
<evidence type="ECO:0000256" key="7">
    <source>
        <dbReference type="ARBA" id="ARBA00022989"/>
    </source>
</evidence>
<keyword evidence="7 9" id="KW-1133">Transmembrane helix</keyword>
<evidence type="ECO:0000256" key="1">
    <source>
        <dbReference type="ARBA" id="ARBA00004429"/>
    </source>
</evidence>
<comment type="similarity">
    <text evidence="2 9">Belongs to the resistance-nodulation-cell division (RND) (TC 2.A.6) family.</text>
</comment>
<keyword evidence="6 9" id="KW-0812">Transmembrane</keyword>
<gene>
    <name evidence="10" type="ORF">E9232_005032</name>
</gene>
<dbReference type="InterPro" id="IPR004764">
    <property type="entry name" value="MdtF-like"/>
</dbReference>
<dbReference type="Gene3D" id="3.30.2090.10">
    <property type="entry name" value="Multidrug efflux transporter AcrB TolC docking domain, DN and DC subdomains"/>
    <property type="match status" value="2"/>
</dbReference>
<accession>A0ABU1JV49</accession>
<keyword evidence="8 9" id="KW-0472">Membrane</keyword>
<feature type="transmembrane region" description="Helical" evidence="9">
    <location>
        <begin position="395"/>
        <end position="415"/>
    </location>
</feature>
<dbReference type="InterPro" id="IPR027463">
    <property type="entry name" value="AcrB_DN_DC_subdom"/>
</dbReference>
<dbReference type="SUPFAM" id="SSF82866">
    <property type="entry name" value="Multidrug efflux transporter AcrB transmembrane domain"/>
    <property type="match status" value="2"/>
</dbReference>
<dbReference type="RefSeq" id="WP_309798638.1">
    <property type="nucleotide sequence ID" value="NZ_JAVDPW010000009.1"/>
</dbReference>
<evidence type="ECO:0000256" key="4">
    <source>
        <dbReference type="ARBA" id="ARBA00022475"/>
    </source>
</evidence>
<evidence type="ECO:0000256" key="5">
    <source>
        <dbReference type="ARBA" id="ARBA00022519"/>
    </source>
</evidence>
<proteinExistence type="inferred from homology"/>
<dbReference type="SUPFAM" id="SSF82714">
    <property type="entry name" value="Multidrug efflux transporter AcrB TolC docking domain, DN and DC subdomains"/>
    <property type="match status" value="2"/>
</dbReference>
<name>A0ABU1JV49_9PROT</name>
<dbReference type="NCBIfam" id="NF000282">
    <property type="entry name" value="RND_permease_1"/>
    <property type="match status" value="1"/>
</dbReference>
<dbReference type="SUPFAM" id="SSF82693">
    <property type="entry name" value="Multidrug efflux transporter AcrB pore domain, PN1, PN2, PC1 and PC2 subdomains"/>
    <property type="match status" value="3"/>
</dbReference>
<dbReference type="InterPro" id="IPR001036">
    <property type="entry name" value="Acrflvin-R"/>
</dbReference>
<dbReference type="PRINTS" id="PR00702">
    <property type="entry name" value="ACRIFLAVINRP"/>
</dbReference>
<comment type="caution">
    <text evidence="10">The sequence shown here is derived from an EMBL/GenBank/DDBJ whole genome shotgun (WGS) entry which is preliminary data.</text>
</comment>
<feature type="transmembrane region" description="Helical" evidence="9">
    <location>
        <begin position="472"/>
        <end position="499"/>
    </location>
</feature>
<keyword evidence="11" id="KW-1185">Reference proteome</keyword>
<dbReference type="PANTHER" id="PTHR32063:SF76">
    <property type="entry name" value="EFFLUX PUMP MEMBRANE TRANSPORTER"/>
    <property type="match status" value="1"/>
</dbReference>
<evidence type="ECO:0000256" key="6">
    <source>
        <dbReference type="ARBA" id="ARBA00022692"/>
    </source>
</evidence>
<dbReference type="Pfam" id="PF00873">
    <property type="entry name" value="ACR_tran"/>
    <property type="match status" value="1"/>
</dbReference>
<feature type="transmembrane region" description="Helical" evidence="9">
    <location>
        <begin position="368"/>
        <end position="389"/>
    </location>
</feature>
<dbReference type="NCBIfam" id="TIGR00915">
    <property type="entry name" value="2A0602"/>
    <property type="match status" value="1"/>
</dbReference>
<sequence length="1060" mass="112506">MLSSIFVDRPRFAIVIAIVITLAGLIAMSAIPIAQFPDIVPPQVSVSGAYPGASADTVEATVAQPIEAQVNGVDNMLYMSSTSGSDGSYSLNISFAVGTNPDINTVNVQNRVALAEPKLPAEVTAQGLTVKKQSSAILQLVTLYSPDKTQDDLFLNNYAIINLVDTLARVSGVGQASLFGTQNYAMRIWYNTDSLTSFSLTPNDIIKAVQSQNIQAAVGRIGAQPMPDDQQIQINLQTLGRLTDPKQFENIILRANPDGSVVRLRDVARLELNAQSYDTVGRLNGAPAAVIGVYQSPGSNAVDAAAGVRKAMEALKQRFPQGVDYKITYDTTVFVSQTIDEVIKTLAEAFVLVVIVVFIFLGNLRATIIPTIAVPVSLIGTFAVLLAMGFSANTISLFAMILAIGIVVDDAIVVIENVERVMEETGLPAKEATKLAMREITAPILAITMVLLAVFVPVGFIPGITGELYSQFAVTVSVAMLISALNALTLSPALCSIFLKPHQPGHSKGLYGRAMARMSAGIDKVRDGYAWIVTRLVRVAVLSVLLVAGFGGLAYVLNSVTPTGFLPEEDQGLFFIEIKLPPAASVSRTTQSVQQVEDLVKDIPGVGDITGIIGRSFIDGLAEPNAGFLVVALKPFEERTAQGITVFDVIRQVAVRTAGVRDALVIPLNLPPIIGLGSSGGFQYQLEDLEGKTPNELAAVAQGLVVAANQTPGLAQVFTTFNANTPQIYLNLDREKAQTLGVLVSDIFNALQATLGGAYINDFNLFGRTWQVIAQGEAKDRRTVDDIYRIYVRSSSGQMVPMRSLVEAQLQLGPLFITRYNNYRSVSILGSAAPGASSGDALAAMSRVSAQTLPPGYGFEWTGTALQELEAAGQTGFILGLAVLFAYLFLVALYESWSIPIGVLLSVTVGIVGGLAALWIAGLSSDIYAQIGIIVLIALASKNGILIVEFAKAKREEGLSITDAAIQGAKLRFRPVMMTSFAFILSLVPLVTAVGAASASRRGVGTSVFGGMIAASAIGIFLIPMLYVTLQRVREWVHEKLLGGSIAPKPPAETPAAPAE</sequence>
<feature type="transmembrane region" description="Helical" evidence="9">
    <location>
        <begin position="901"/>
        <end position="921"/>
    </location>
</feature>
<dbReference type="Gene3D" id="3.30.70.1430">
    <property type="entry name" value="Multidrug efflux transporter AcrB pore domain"/>
    <property type="match status" value="2"/>
</dbReference>
<feature type="transmembrane region" description="Helical" evidence="9">
    <location>
        <begin position="440"/>
        <end position="460"/>
    </location>
</feature>
<dbReference type="Gene3D" id="3.30.70.1320">
    <property type="entry name" value="Multidrug efflux transporter AcrB pore domain like"/>
    <property type="match status" value="1"/>
</dbReference>
<evidence type="ECO:0000313" key="11">
    <source>
        <dbReference type="Proteomes" id="UP001262410"/>
    </source>
</evidence>
<reference evidence="10 11" key="1">
    <citation type="submission" date="2023-07" db="EMBL/GenBank/DDBJ databases">
        <title>Sorghum-associated microbial communities from plants grown in Nebraska, USA.</title>
        <authorList>
            <person name="Schachtman D."/>
        </authorList>
    </citation>
    <scope>NUCLEOTIDE SEQUENCE [LARGE SCALE GENOMIC DNA]</scope>
    <source>
        <strain evidence="10 11">584</strain>
    </source>
</reference>
<organism evidence="10 11">
    <name type="scientific">Inquilinus ginsengisoli</name>
    <dbReference type="NCBI Taxonomy" id="363840"/>
    <lineage>
        <taxon>Bacteria</taxon>
        <taxon>Pseudomonadati</taxon>
        <taxon>Pseudomonadota</taxon>
        <taxon>Alphaproteobacteria</taxon>
        <taxon>Rhodospirillales</taxon>
        <taxon>Rhodospirillaceae</taxon>
        <taxon>Inquilinus</taxon>
    </lineage>
</organism>
<feature type="transmembrane region" description="Helical" evidence="9">
    <location>
        <begin position="976"/>
        <end position="997"/>
    </location>
</feature>